<sequence>MSELRVGIVGVGVMGADHAERVARKTSGARLVAVSDPDQKRAEGIAARLGARAIGDPLELIAAADVDAVILASPGFVHAEQLFACLEHGKPVLCEKPLTMDAESALRVVEAEHKLGRQLIQVGFMRRFDPEYVALKQLLDSGELGRTLVLHNVHRNKTVPTTFRSEMIVRDSMVHEVDVARWLFDDEITRITVRTPKPTGLVSEGVLDPQLALFELAGGAMADVEVFVNFQVGYEVRCEAVAERGSATIGLGTGVVTRAGATCGTAIPADFRVRFEQAYDLEVQRWVDATVRGELDGPTAWDGYAAAAVCEAGLESLATGQPVEVALADRNAVLG</sequence>
<dbReference type="SUPFAM" id="SSF51735">
    <property type="entry name" value="NAD(P)-binding Rossmann-fold domains"/>
    <property type="match status" value="1"/>
</dbReference>
<dbReference type="GO" id="GO:0019310">
    <property type="term" value="P:inositol catabolic process"/>
    <property type="evidence" value="ECO:0007669"/>
    <property type="project" value="UniProtKB-UniRule"/>
</dbReference>
<evidence type="ECO:0000313" key="6">
    <source>
        <dbReference type="EMBL" id="MBB5980393.1"/>
    </source>
</evidence>
<dbReference type="EMBL" id="JACHNF010000001">
    <property type="protein sequence ID" value="MBB5980393.1"/>
    <property type="molecule type" value="Genomic_DNA"/>
</dbReference>
<comment type="subunit">
    <text evidence="3">Homotetramer.</text>
</comment>
<dbReference type="Pfam" id="PF22725">
    <property type="entry name" value="GFO_IDH_MocA_C3"/>
    <property type="match status" value="1"/>
</dbReference>
<dbReference type="Gene3D" id="3.40.50.720">
    <property type="entry name" value="NAD(P)-binding Rossmann-like Domain"/>
    <property type="match status" value="1"/>
</dbReference>
<keyword evidence="7" id="KW-1185">Reference proteome</keyword>
<keyword evidence="2 3" id="KW-0520">NAD</keyword>
<reference evidence="6 7" key="1">
    <citation type="submission" date="2020-08" db="EMBL/GenBank/DDBJ databases">
        <title>Sequencing the genomes of 1000 actinobacteria strains.</title>
        <authorList>
            <person name="Klenk H.-P."/>
        </authorList>
    </citation>
    <scope>NUCLEOTIDE SEQUENCE [LARGE SCALE GENOMIC DNA]</scope>
    <source>
        <strain evidence="6 7">DSM 17294</strain>
    </source>
</reference>
<dbReference type="SUPFAM" id="SSF55347">
    <property type="entry name" value="Glyceraldehyde-3-phosphate dehydrogenase-like, C-terminal domain"/>
    <property type="match status" value="1"/>
</dbReference>
<dbReference type="GO" id="GO:0050112">
    <property type="term" value="F:inositol 2-dehydrogenase (NAD+) activity"/>
    <property type="evidence" value="ECO:0007669"/>
    <property type="project" value="UniProtKB-UniRule"/>
</dbReference>
<dbReference type="Pfam" id="PF01408">
    <property type="entry name" value="GFO_IDH_MocA"/>
    <property type="match status" value="1"/>
</dbReference>
<organism evidence="6 7">
    <name type="scientific">Kribbella solani</name>
    <dbReference type="NCBI Taxonomy" id="236067"/>
    <lineage>
        <taxon>Bacteria</taxon>
        <taxon>Bacillati</taxon>
        <taxon>Actinomycetota</taxon>
        <taxon>Actinomycetes</taxon>
        <taxon>Propionibacteriales</taxon>
        <taxon>Kribbellaceae</taxon>
        <taxon>Kribbella</taxon>
    </lineage>
</organism>
<dbReference type="EC" id="1.1.1.18" evidence="3"/>
<dbReference type="AlphaFoldDB" id="A0A841DP04"/>
<comment type="caution">
    <text evidence="6">The sequence shown here is derived from an EMBL/GenBank/DDBJ whole genome shotgun (WGS) entry which is preliminary data.</text>
</comment>
<dbReference type="InterPro" id="IPR036291">
    <property type="entry name" value="NAD(P)-bd_dom_sf"/>
</dbReference>
<dbReference type="GO" id="GO:0000166">
    <property type="term" value="F:nucleotide binding"/>
    <property type="evidence" value="ECO:0007669"/>
    <property type="project" value="InterPro"/>
</dbReference>
<comment type="similarity">
    <text evidence="3">Belongs to the Gfo/Idh/MocA family.</text>
</comment>
<evidence type="ECO:0000256" key="1">
    <source>
        <dbReference type="ARBA" id="ARBA00023002"/>
    </source>
</evidence>
<dbReference type="Proteomes" id="UP000558997">
    <property type="component" value="Unassembled WGS sequence"/>
</dbReference>
<dbReference type="HAMAP" id="MF_01671">
    <property type="entry name" value="IolG"/>
    <property type="match status" value="1"/>
</dbReference>
<name>A0A841DP04_9ACTN</name>
<feature type="domain" description="Gfo/Idh/MocA-like oxidoreductase N-terminal" evidence="4">
    <location>
        <begin position="4"/>
        <end position="123"/>
    </location>
</feature>
<evidence type="ECO:0000256" key="3">
    <source>
        <dbReference type="HAMAP-Rule" id="MF_01671"/>
    </source>
</evidence>
<dbReference type="RefSeq" id="WP_184836079.1">
    <property type="nucleotide sequence ID" value="NZ_BAAAVN010000025.1"/>
</dbReference>
<accession>A0A841DP04</accession>
<proteinExistence type="inferred from homology"/>
<dbReference type="InterPro" id="IPR000683">
    <property type="entry name" value="Gfo/Idh/MocA-like_OxRdtase_N"/>
</dbReference>
<dbReference type="PANTHER" id="PTHR43593:SF1">
    <property type="entry name" value="INOSITOL 2-DEHYDROGENASE"/>
    <property type="match status" value="1"/>
</dbReference>
<evidence type="ECO:0000259" key="5">
    <source>
        <dbReference type="Pfam" id="PF22725"/>
    </source>
</evidence>
<evidence type="ECO:0000259" key="4">
    <source>
        <dbReference type="Pfam" id="PF01408"/>
    </source>
</evidence>
<dbReference type="Gene3D" id="3.30.360.10">
    <property type="entry name" value="Dihydrodipicolinate Reductase, domain 2"/>
    <property type="match status" value="1"/>
</dbReference>
<gene>
    <name evidence="3" type="primary">iolG</name>
    <name evidence="6" type="ORF">HDA44_003734</name>
</gene>
<evidence type="ECO:0000256" key="2">
    <source>
        <dbReference type="ARBA" id="ARBA00023027"/>
    </source>
</evidence>
<keyword evidence="1 3" id="KW-0560">Oxidoreductase</keyword>
<evidence type="ECO:0000313" key="7">
    <source>
        <dbReference type="Proteomes" id="UP000558997"/>
    </source>
</evidence>
<dbReference type="InterPro" id="IPR055170">
    <property type="entry name" value="GFO_IDH_MocA-like_dom"/>
</dbReference>
<dbReference type="InterPro" id="IPR050424">
    <property type="entry name" value="Gfo-Idh-MocA_inositol_DH"/>
</dbReference>
<feature type="domain" description="GFO/IDH/MocA-like oxidoreductase" evidence="5">
    <location>
        <begin position="132"/>
        <end position="247"/>
    </location>
</feature>
<dbReference type="InterPro" id="IPR023794">
    <property type="entry name" value="MI/DCI_dehydrogenase"/>
</dbReference>
<protein>
    <recommendedName>
        <fullName evidence="3">Inositol 2-dehydrogenase</fullName>
        <ecNumber evidence="3">1.1.1.18</ecNumber>
    </recommendedName>
    <alternativeName>
        <fullName evidence="3">Myo-inositol 2-dehydrogenase</fullName>
        <shortName evidence="3">MI 2-dehydrogenase</shortName>
    </alternativeName>
</protein>
<comment type="function">
    <text evidence="3">Involved in the oxidation of myo-inositol (MI) to 2-keto-myo-inositol (2KMI or 2-inosose).</text>
</comment>
<comment type="catalytic activity">
    <reaction evidence="3">
        <text>myo-inositol + NAD(+) = scyllo-inosose + NADH + H(+)</text>
        <dbReference type="Rhea" id="RHEA:16949"/>
        <dbReference type="ChEBI" id="CHEBI:15378"/>
        <dbReference type="ChEBI" id="CHEBI:17268"/>
        <dbReference type="ChEBI" id="CHEBI:17811"/>
        <dbReference type="ChEBI" id="CHEBI:57540"/>
        <dbReference type="ChEBI" id="CHEBI:57945"/>
        <dbReference type="EC" id="1.1.1.18"/>
    </reaction>
</comment>
<dbReference type="PANTHER" id="PTHR43593">
    <property type="match status" value="1"/>
</dbReference>